<reference evidence="6 7" key="1">
    <citation type="journal article" date="2018" name="Mol. Plant">
        <title>The genome of Artemisia annua provides insight into the evolution of Asteraceae family and artemisinin biosynthesis.</title>
        <authorList>
            <person name="Shen Q."/>
            <person name="Zhang L."/>
            <person name="Liao Z."/>
            <person name="Wang S."/>
            <person name="Yan T."/>
            <person name="Shi P."/>
            <person name="Liu M."/>
            <person name="Fu X."/>
            <person name="Pan Q."/>
            <person name="Wang Y."/>
            <person name="Lv Z."/>
            <person name="Lu X."/>
            <person name="Zhang F."/>
            <person name="Jiang W."/>
            <person name="Ma Y."/>
            <person name="Chen M."/>
            <person name="Hao X."/>
            <person name="Li L."/>
            <person name="Tang Y."/>
            <person name="Lv G."/>
            <person name="Zhou Y."/>
            <person name="Sun X."/>
            <person name="Brodelius P.E."/>
            <person name="Rose J.K.C."/>
            <person name="Tang K."/>
        </authorList>
    </citation>
    <scope>NUCLEOTIDE SEQUENCE [LARGE SCALE GENOMIC DNA]</scope>
    <source>
        <strain evidence="7">cv. Huhao1</strain>
        <tissue evidence="6">Leaf</tissue>
    </source>
</reference>
<name>A0A2U1LUM9_ARTAN</name>
<proteinExistence type="predicted"/>
<dbReference type="Pfam" id="PF17808">
    <property type="entry name" value="fn3_PAP"/>
    <property type="match status" value="2"/>
</dbReference>
<evidence type="ECO:0000259" key="5">
    <source>
        <dbReference type="Pfam" id="PF17808"/>
    </source>
</evidence>
<dbReference type="PANTHER" id="PTHR45778">
    <property type="entry name" value="PURPLE ACID PHOSPHATASE-RELATED"/>
    <property type="match status" value="1"/>
</dbReference>
<keyword evidence="3" id="KW-0732">Signal</keyword>
<evidence type="ECO:0000313" key="7">
    <source>
        <dbReference type="Proteomes" id="UP000245207"/>
    </source>
</evidence>
<feature type="chain" id="PRO_5015631856" evidence="3">
    <location>
        <begin position="21"/>
        <end position="289"/>
    </location>
</feature>
<feature type="domain" description="Purple acid phosphatase Fn3-like" evidence="5">
    <location>
        <begin position="85"/>
        <end position="132"/>
    </location>
</feature>
<evidence type="ECO:0000256" key="2">
    <source>
        <dbReference type="ARBA" id="ARBA00022525"/>
    </source>
</evidence>
<feature type="domain" description="Purple acid phosphatase Fn3-like" evidence="5">
    <location>
        <begin position="43"/>
        <end position="84"/>
    </location>
</feature>
<comment type="subcellular location">
    <subcellularLocation>
        <location evidence="1">Secreted</location>
    </subcellularLocation>
</comment>
<protein>
    <submittedName>
        <fullName evidence="6">Purple acid phosphatase</fullName>
    </submittedName>
</protein>
<feature type="domain" description="Purple acid phosphatase N-terminal" evidence="4">
    <location>
        <begin position="136"/>
        <end position="243"/>
    </location>
</feature>
<dbReference type="PANTHER" id="PTHR45778:SF45">
    <property type="entry name" value="PURPLE ACID PHOSPHATASE"/>
    <property type="match status" value="1"/>
</dbReference>
<evidence type="ECO:0000313" key="6">
    <source>
        <dbReference type="EMBL" id="PWA52691.1"/>
    </source>
</evidence>
<sequence length="289" mass="32029">MQIIGLKLLVTVCFIGSVISHDQPFSKISVHETVFALNDAAYVKASPLVLGLKGQTSEWLTLTLHNPNPSIDDWVGVFSPANFSTPNYKDTGKASMKFRLINQRSDISFALFSGGLSKPKLVAVSNSVTFANPNAPNYPRLAQGKTWNEMTVTWTSGYGIEKAEPFVEWGRKGEEKQRSFAATLTIDRNSLCGAPARTVGWRDPGFIHTGFLQGLWPNSVYTYKLGHKLSNSTIIWSQIRQFKSSPYPGQDSLQRVIIFGDMGKDEADGSNDYNKGRGFLLQNIMLVRV</sequence>
<accession>A0A2U1LUM9</accession>
<keyword evidence="7" id="KW-1185">Reference proteome</keyword>
<comment type="caution">
    <text evidence="6">The sequence shown here is derived from an EMBL/GenBank/DDBJ whole genome shotgun (WGS) entry which is preliminary data.</text>
</comment>
<dbReference type="STRING" id="35608.A0A2U1LUM9"/>
<gene>
    <name evidence="6" type="ORF">CTI12_AA453040</name>
</gene>
<dbReference type="InterPro" id="IPR015914">
    <property type="entry name" value="PAPs_N"/>
</dbReference>
<dbReference type="EMBL" id="PKPP01007690">
    <property type="protein sequence ID" value="PWA52691.1"/>
    <property type="molecule type" value="Genomic_DNA"/>
</dbReference>
<evidence type="ECO:0000259" key="4">
    <source>
        <dbReference type="Pfam" id="PF16656"/>
    </source>
</evidence>
<dbReference type="InterPro" id="IPR040974">
    <property type="entry name" value="Fn3_PAP"/>
</dbReference>
<dbReference type="Proteomes" id="UP000245207">
    <property type="component" value="Unassembled WGS sequence"/>
</dbReference>
<feature type="signal peptide" evidence="3">
    <location>
        <begin position="1"/>
        <end position="20"/>
    </location>
</feature>
<keyword evidence="2" id="KW-0964">Secreted</keyword>
<dbReference type="Gene3D" id="2.60.40.380">
    <property type="entry name" value="Purple acid phosphatase-like, N-terminal"/>
    <property type="match status" value="1"/>
</dbReference>
<dbReference type="GO" id="GO:0003993">
    <property type="term" value="F:acid phosphatase activity"/>
    <property type="evidence" value="ECO:0007669"/>
    <property type="project" value="InterPro"/>
</dbReference>
<evidence type="ECO:0000256" key="3">
    <source>
        <dbReference type="SAM" id="SignalP"/>
    </source>
</evidence>
<dbReference type="InterPro" id="IPR008963">
    <property type="entry name" value="Purple_acid_Pase-like_N"/>
</dbReference>
<dbReference type="AlphaFoldDB" id="A0A2U1LUM9"/>
<dbReference type="SUPFAM" id="SSF49363">
    <property type="entry name" value="Purple acid phosphatase, N-terminal domain"/>
    <property type="match status" value="1"/>
</dbReference>
<evidence type="ECO:0000256" key="1">
    <source>
        <dbReference type="ARBA" id="ARBA00004613"/>
    </source>
</evidence>
<dbReference type="GO" id="GO:0005576">
    <property type="term" value="C:extracellular region"/>
    <property type="evidence" value="ECO:0007669"/>
    <property type="project" value="UniProtKB-SubCell"/>
</dbReference>
<dbReference type="Pfam" id="PF16656">
    <property type="entry name" value="Pur_ac_phosph_N"/>
    <property type="match status" value="1"/>
</dbReference>
<dbReference type="OrthoDB" id="45007at2759"/>
<dbReference type="GO" id="GO:0046872">
    <property type="term" value="F:metal ion binding"/>
    <property type="evidence" value="ECO:0007669"/>
    <property type="project" value="InterPro"/>
</dbReference>
<organism evidence="6 7">
    <name type="scientific">Artemisia annua</name>
    <name type="common">Sweet wormwood</name>
    <dbReference type="NCBI Taxonomy" id="35608"/>
    <lineage>
        <taxon>Eukaryota</taxon>
        <taxon>Viridiplantae</taxon>
        <taxon>Streptophyta</taxon>
        <taxon>Embryophyta</taxon>
        <taxon>Tracheophyta</taxon>
        <taxon>Spermatophyta</taxon>
        <taxon>Magnoliopsida</taxon>
        <taxon>eudicotyledons</taxon>
        <taxon>Gunneridae</taxon>
        <taxon>Pentapetalae</taxon>
        <taxon>asterids</taxon>
        <taxon>campanulids</taxon>
        <taxon>Asterales</taxon>
        <taxon>Asteraceae</taxon>
        <taxon>Asteroideae</taxon>
        <taxon>Anthemideae</taxon>
        <taxon>Artemisiinae</taxon>
        <taxon>Artemisia</taxon>
    </lineage>
</organism>